<keyword evidence="3" id="KW-1185">Reference proteome</keyword>
<dbReference type="EMBL" id="PKJE01000007">
    <property type="protein sequence ID" value="PKZ52741.1"/>
    <property type="molecule type" value="Genomic_DNA"/>
</dbReference>
<sequence>MVQSAENRSRGLSARTSSPRERHDLSSRQTINNKIPINLLIYKIKYNFLSKINNFSGNFSNSAQHDLPTTIYTCILHIAYKQISTTNVTLQKRRETSKLRHMKFVTMPPKNMPSWHDIGGQG</sequence>
<evidence type="ECO:0000313" key="3">
    <source>
        <dbReference type="Proteomes" id="UP000234904"/>
    </source>
</evidence>
<gene>
    <name evidence="2" type="ORF">CYJ70_06655</name>
</gene>
<name>A0ABX4SGS6_9BIFI</name>
<comment type="caution">
    <text evidence="2">The sequence shown here is derived from an EMBL/GenBank/DDBJ whole genome shotgun (WGS) entry which is preliminary data.</text>
</comment>
<evidence type="ECO:0000313" key="2">
    <source>
        <dbReference type="EMBL" id="PKZ52741.1"/>
    </source>
</evidence>
<feature type="region of interest" description="Disordered" evidence="1">
    <location>
        <begin position="1"/>
        <end position="29"/>
    </location>
</feature>
<evidence type="ECO:0000256" key="1">
    <source>
        <dbReference type="SAM" id="MobiDB-lite"/>
    </source>
</evidence>
<accession>A0ABX4SGS6</accession>
<protein>
    <submittedName>
        <fullName evidence="2">Uncharacterized protein</fullName>
    </submittedName>
</protein>
<organism evidence="2 3">
    <name type="scientific">Gardnerella pickettii</name>
    <dbReference type="NCBI Taxonomy" id="2914924"/>
    <lineage>
        <taxon>Bacteria</taxon>
        <taxon>Bacillati</taxon>
        <taxon>Actinomycetota</taxon>
        <taxon>Actinomycetes</taxon>
        <taxon>Bifidobacteriales</taxon>
        <taxon>Bifidobacteriaceae</taxon>
        <taxon>Gardnerella</taxon>
    </lineage>
</organism>
<dbReference type="Proteomes" id="UP000234904">
    <property type="component" value="Unassembled WGS sequence"/>
</dbReference>
<proteinExistence type="predicted"/>
<reference evidence="2 3" key="1">
    <citation type="submission" date="2017-12" db="EMBL/GenBank/DDBJ databases">
        <title>Phylogenetic diversity of female urinary microbiome.</title>
        <authorList>
            <person name="Thomas-White K."/>
            <person name="Wolfe A.J."/>
        </authorList>
    </citation>
    <scope>NUCLEOTIDE SEQUENCE [LARGE SCALE GENOMIC DNA]</scope>
    <source>
        <strain evidence="2 3">UMB0833</strain>
    </source>
</reference>